<comment type="similarity">
    <text evidence="10">Belongs to the ApbE family.</text>
</comment>
<keyword evidence="15" id="KW-1185">Reference proteome</keyword>
<dbReference type="SUPFAM" id="SSF143631">
    <property type="entry name" value="ApbE-like"/>
    <property type="match status" value="1"/>
</dbReference>
<keyword evidence="7 10" id="KW-0460">Magnesium</keyword>
<evidence type="ECO:0000256" key="11">
    <source>
        <dbReference type="PIRSR" id="PIRSR006268-2"/>
    </source>
</evidence>
<name>A0A9Q2NX24_9RHOB</name>
<dbReference type="PANTHER" id="PTHR30040:SF2">
    <property type="entry name" value="FAD:PROTEIN FMN TRANSFERASE"/>
    <property type="match status" value="1"/>
</dbReference>
<keyword evidence="5 10" id="KW-0479">Metal-binding</keyword>
<evidence type="ECO:0000256" key="6">
    <source>
        <dbReference type="ARBA" id="ARBA00022827"/>
    </source>
</evidence>
<evidence type="ECO:0000256" key="8">
    <source>
        <dbReference type="ARBA" id="ARBA00031306"/>
    </source>
</evidence>
<organism evidence="12 14">
    <name type="scientific">Marivita cryptomonadis</name>
    <dbReference type="NCBI Taxonomy" id="505252"/>
    <lineage>
        <taxon>Bacteria</taxon>
        <taxon>Pseudomonadati</taxon>
        <taxon>Pseudomonadota</taxon>
        <taxon>Alphaproteobacteria</taxon>
        <taxon>Rhodobacterales</taxon>
        <taxon>Roseobacteraceae</taxon>
        <taxon>Marivita</taxon>
    </lineage>
</organism>
<evidence type="ECO:0000256" key="10">
    <source>
        <dbReference type="PIRNR" id="PIRNR006268"/>
    </source>
</evidence>
<feature type="binding site" evidence="11">
    <location>
        <position position="278"/>
    </location>
    <ligand>
        <name>Mg(2+)</name>
        <dbReference type="ChEBI" id="CHEBI:18420"/>
    </ligand>
</feature>
<keyword evidence="3 10" id="KW-0285">Flavoprotein</keyword>
<comment type="caution">
    <text evidence="12">The sequence shown here is derived from an EMBL/GenBank/DDBJ whole genome shotgun (WGS) entry which is preliminary data.</text>
</comment>
<evidence type="ECO:0000256" key="4">
    <source>
        <dbReference type="ARBA" id="ARBA00022679"/>
    </source>
</evidence>
<evidence type="ECO:0000313" key="12">
    <source>
        <dbReference type="EMBL" id="MBM2412333.1"/>
    </source>
</evidence>
<dbReference type="AlphaFoldDB" id="A0A9Q2NX24"/>
<comment type="catalytic activity">
    <reaction evidence="9 10">
        <text>L-threonyl-[protein] + FAD = FMN-L-threonyl-[protein] + AMP + H(+)</text>
        <dbReference type="Rhea" id="RHEA:36847"/>
        <dbReference type="Rhea" id="RHEA-COMP:11060"/>
        <dbReference type="Rhea" id="RHEA-COMP:11061"/>
        <dbReference type="ChEBI" id="CHEBI:15378"/>
        <dbReference type="ChEBI" id="CHEBI:30013"/>
        <dbReference type="ChEBI" id="CHEBI:57692"/>
        <dbReference type="ChEBI" id="CHEBI:74257"/>
        <dbReference type="ChEBI" id="CHEBI:456215"/>
        <dbReference type="EC" id="2.7.1.180"/>
    </reaction>
</comment>
<dbReference type="Pfam" id="PF02424">
    <property type="entry name" value="ApbE"/>
    <property type="match status" value="1"/>
</dbReference>
<dbReference type="PIRSF" id="PIRSF006268">
    <property type="entry name" value="ApbE"/>
    <property type="match status" value="1"/>
</dbReference>
<dbReference type="GeneID" id="62640889"/>
<accession>A0A9Q2NX24</accession>
<dbReference type="PANTHER" id="PTHR30040">
    <property type="entry name" value="THIAMINE BIOSYNTHESIS LIPOPROTEIN APBE"/>
    <property type="match status" value="1"/>
</dbReference>
<comment type="cofactor">
    <cofactor evidence="11">
        <name>Mg(2+)</name>
        <dbReference type="ChEBI" id="CHEBI:18420"/>
    </cofactor>
    <cofactor evidence="11">
        <name>Mn(2+)</name>
        <dbReference type="ChEBI" id="CHEBI:29035"/>
    </cofactor>
    <text evidence="11">Magnesium. Can also use manganese.</text>
</comment>
<dbReference type="EMBL" id="JAFBXF010000004">
    <property type="protein sequence ID" value="MBM2417001.1"/>
    <property type="molecule type" value="Genomic_DNA"/>
</dbReference>
<evidence type="ECO:0000313" key="14">
    <source>
        <dbReference type="Proteomes" id="UP000755667"/>
    </source>
</evidence>
<feature type="binding site" evidence="11">
    <location>
        <position position="274"/>
    </location>
    <ligand>
        <name>Mg(2+)</name>
        <dbReference type="ChEBI" id="CHEBI:18420"/>
    </ligand>
</feature>
<sequence length="322" mass="33321">MNRHLPSRRTFLAGLTASLATPALLRASGLHHASGHAFGTSWGISADDPAALKALGPVITALFDEIDKDLSPWRADSAISRFNSDPKGVDASPELSRVTQAGLDLAASSDGAFDPTVGPLVARWGFGPITHGATPNWRGLSLRQGRLSKTDPDLTLDLCGIAKGRALDRAAHLARAHGVGSALLDLGGELYALGQHPEGRDWRVAVENPLSDQPTGTVLNLPAGLSVATSGVGVQGYGRNGQVWGHIMDPATAHPVAGKLRSVTVMATDAMMADGWATALFAAGDVAGPEIARTQDIPAVFLFDTGTGLRQVETGGIAAVLS</sequence>
<evidence type="ECO:0000256" key="1">
    <source>
        <dbReference type="ARBA" id="ARBA00011955"/>
    </source>
</evidence>
<feature type="binding site" evidence="11">
    <location>
        <position position="160"/>
    </location>
    <ligand>
        <name>Mg(2+)</name>
        <dbReference type="ChEBI" id="CHEBI:18420"/>
    </ligand>
</feature>
<dbReference type="RefSeq" id="WP_085629141.1">
    <property type="nucleotide sequence ID" value="NZ_JAFBWU010000004.1"/>
</dbReference>
<evidence type="ECO:0000256" key="2">
    <source>
        <dbReference type="ARBA" id="ARBA00016337"/>
    </source>
</evidence>
<evidence type="ECO:0000313" key="15">
    <source>
        <dbReference type="Proteomes" id="UP000809440"/>
    </source>
</evidence>
<proteinExistence type="inferred from homology"/>
<evidence type="ECO:0000256" key="5">
    <source>
        <dbReference type="ARBA" id="ARBA00022723"/>
    </source>
</evidence>
<dbReference type="InterPro" id="IPR003374">
    <property type="entry name" value="ApbE-like_sf"/>
</dbReference>
<protein>
    <recommendedName>
        <fullName evidence="2 10">FAD:protein FMN transferase</fullName>
        <ecNumber evidence="1 10">2.7.1.180</ecNumber>
    </recommendedName>
    <alternativeName>
        <fullName evidence="8 10">Flavin transferase</fullName>
    </alternativeName>
</protein>
<dbReference type="Gene3D" id="3.10.520.10">
    <property type="entry name" value="ApbE-like domains"/>
    <property type="match status" value="1"/>
</dbReference>
<evidence type="ECO:0000256" key="3">
    <source>
        <dbReference type="ARBA" id="ARBA00022630"/>
    </source>
</evidence>
<dbReference type="EMBL" id="JAFBXE010000004">
    <property type="protein sequence ID" value="MBM2412333.1"/>
    <property type="molecule type" value="Genomic_DNA"/>
</dbReference>
<dbReference type="OrthoDB" id="9778595at2"/>
<dbReference type="InterPro" id="IPR006311">
    <property type="entry name" value="TAT_signal"/>
</dbReference>
<dbReference type="Proteomes" id="UP000809440">
    <property type="component" value="Unassembled WGS sequence"/>
</dbReference>
<dbReference type="GO" id="GO:0016740">
    <property type="term" value="F:transferase activity"/>
    <property type="evidence" value="ECO:0007669"/>
    <property type="project" value="UniProtKB-UniRule"/>
</dbReference>
<evidence type="ECO:0000313" key="13">
    <source>
        <dbReference type="EMBL" id="MBM2417001.1"/>
    </source>
</evidence>
<gene>
    <name evidence="12" type="ORF">JQX41_08490</name>
    <name evidence="13" type="ORF">JQX48_08495</name>
</gene>
<dbReference type="PROSITE" id="PS51318">
    <property type="entry name" value="TAT"/>
    <property type="match status" value="1"/>
</dbReference>
<reference evidence="12 15" key="1">
    <citation type="submission" date="2021-01" db="EMBL/GenBank/DDBJ databases">
        <title>Diatom-associated Roseobacters Show Island Model of Population Structure.</title>
        <authorList>
            <person name="Qu L."/>
            <person name="Feng X."/>
            <person name="Chen Y."/>
            <person name="Li L."/>
            <person name="Wang X."/>
            <person name="Hu Z."/>
            <person name="Wang H."/>
            <person name="Luo H."/>
        </authorList>
    </citation>
    <scope>NUCLEOTIDE SEQUENCE</scope>
    <source>
        <strain evidence="13 15">CC28-63</strain>
        <strain evidence="12">CC28-69</strain>
    </source>
</reference>
<keyword evidence="4 10" id="KW-0808">Transferase</keyword>
<evidence type="ECO:0000256" key="9">
    <source>
        <dbReference type="ARBA" id="ARBA00048540"/>
    </source>
</evidence>
<dbReference type="InterPro" id="IPR024932">
    <property type="entry name" value="ApbE"/>
</dbReference>
<evidence type="ECO:0000256" key="7">
    <source>
        <dbReference type="ARBA" id="ARBA00022842"/>
    </source>
</evidence>
<dbReference type="Proteomes" id="UP000755667">
    <property type="component" value="Unassembled WGS sequence"/>
</dbReference>
<dbReference type="EC" id="2.7.1.180" evidence="1 10"/>
<keyword evidence="6 10" id="KW-0274">FAD</keyword>
<dbReference type="GO" id="GO:0046872">
    <property type="term" value="F:metal ion binding"/>
    <property type="evidence" value="ECO:0007669"/>
    <property type="project" value="UniProtKB-UniRule"/>
</dbReference>